<dbReference type="PROSITE" id="PS50041">
    <property type="entry name" value="C_TYPE_LECTIN_2"/>
    <property type="match status" value="1"/>
</dbReference>
<protein>
    <recommendedName>
        <fullName evidence="2">C-type lectin domain-containing protein</fullName>
    </recommendedName>
</protein>
<dbReference type="InterPro" id="IPR016187">
    <property type="entry name" value="CTDL_fold"/>
</dbReference>
<reference evidence="3" key="1">
    <citation type="journal article" date="2023" name="Science">
        <title>Genome structures resolve the early diversification of teleost fishes.</title>
        <authorList>
            <person name="Parey E."/>
            <person name="Louis A."/>
            <person name="Montfort J."/>
            <person name="Bouchez O."/>
            <person name="Roques C."/>
            <person name="Iampietro C."/>
            <person name="Lluch J."/>
            <person name="Castinel A."/>
            <person name="Donnadieu C."/>
            <person name="Desvignes T."/>
            <person name="Floi Bucao C."/>
            <person name="Jouanno E."/>
            <person name="Wen M."/>
            <person name="Mejri S."/>
            <person name="Dirks R."/>
            <person name="Jansen H."/>
            <person name="Henkel C."/>
            <person name="Chen W.J."/>
            <person name="Zahm M."/>
            <person name="Cabau C."/>
            <person name="Klopp C."/>
            <person name="Thompson A.W."/>
            <person name="Robinson-Rechavi M."/>
            <person name="Braasch I."/>
            <person name="Lecointre G."/>
            <person name="Bobe J."/>
            <person name="Postlethwait J.H."/>
            <person name="Berthelot C."/>
            <person name="Roest Crollius H."/>
            <person name="Guiguen Y."/>
        </authorList>
    </citation>
    <scope>NUCLEOTIDE SEQUENCE</scope>
    <source>
        <strain evidence="3">WJC10195</strain>
    </source>
</reference>
<dbReference type="AlphaFoldDB" id="A0A9Q1IET6"/>
<name>A0A9Q1IET6_SYNKA</name>
<evidence type="ECO:0000259" key="2">
    <source>
        <dbReference type="PROSITE" id="PS50041"/>
    </source>
</evidence>
<feature type="signal peptide" evidence="1">
    <location>
        <begin position="1"/>
        <end position="21"/>
    </location>
</feature>
<evidence type="ECO:0000256" key="1">
    <source>
        <dbReference type="SAM" id="SignalP"/>
    </source>
</evidence>
<dbReference type="EMBL" id="JAINUF010000019">
    <property type="protein sequence ID" value="KAJ8337037.1"/>
    <property type="molecule type" value="Genomic_DNA"/>
</dbReference>
<dbReference type="InterPro" id="IPR050111">
    <property type="entry name" value="C-type_lectin/snaclec_domain"/>
</dbReference>
<dbReference type="Pfam" id="PF00059">
    <property type="entry name" value="Lectin_C"/>
    <property type="match status" value="1"/>
</dbReference>
<proteinExistence type="predicted"/>
<gene>
    <name evidence="3" type="ORF">SKAU_G00382570</name>
</gene>
<dbReference type="Gene3D" id="3.10.100.10">
    <property type="entry name" value="Mannose-Binding Protein A, subunit A"/>
    <property type="match status" value="1"/>
</dbReference>
<dbReference type="InterPro" id="IPR001304">
    <property type="entry name" value="C-type_lectin-like"/>
</dbReference>
<feature type="domain" description="C-type lectin" evidence="2">
    <location>
        <begin position="37"/>
        <end position="154"/>
    </location>
</feature>
<accession>A0A9Q1IET6</accession>
<dbReference type="SUPFAM" id="SSF56436">
    <property type="entry name" value="C-type lectin-like"/>
    <property type="match status" value="1"/>
</dbReference>
<keyword evidence="1" id="KW-0732">Signal</keyword>
<feature type="chain" id="PRO_5040343164" description="C-type lectin domain-containing protein" evidence="1">
    <location>
        <begin position="22"/>
        <end position="158"/>
    </location>
</feature>
<keyword evidence="4" id="KW-1185">Reference proteome</keyword>
<dbReference type="InterPro" id="IPR016186">
    <property type="entry name" value="C-type_lectin-like/link_sf"/>
</dbReference>
<evidence type="ECO:0000313" key="3">
    <source>
        <dbReference type="EMBL" id="KAJ8337037.1"/>
    </source>
</evidence>
<dbReference type="SMART" id="SM00034">
    <property type="entry name" value="CLECT"/>
    <property type="match status" value="1"/>
</dbReference>
<sequence length="158" mass="17661">MASFTLSAFLCVAVLSSITLAFPSLLPGDCPIEWVNHNENCYQYVSQARSWIDAELHCLSLGGNLASQHSLEDHFFLLVLQMYSGAKGPFWIGLSDVHKEGAWLWSDGSRVDFTVWNFGEPNSSGGNEDCVHSNFGDGDWNDSLCHRKYPFICSLRSY</sequence>
<evidence type="ECO:0000313" key="4">
    <source>
        <dbReference type="Proteomes" id="UP001152622"/>
    </source>
</evidence>
<dbReference type="Proteomes" id="UP001152622">
    <property type="component" value="Chromosome 19"/>
</dbReference>
<comment type="caution">
    <text evidence="3">The sequence shown here is derived from an EMBL/GenBank/DDBJ whole genome shotgun (WGS) entry which is preliminary data.</text>
</comment>
<organism evidence="3 4">
    <name type="scientific">Synaphobranchus kaupii</name>
    <name type="common">Kaup's arrowtooth eel</name>
    <dbReference type="NCBI Taxonomy" id="118154"/>
    <lineage>
        <taxon>Eukaryota</taxon>
        <taxon>Metazoa</taxon>
        <taxon>Chordata</taxon>
        <taxon>Craniata</taxon>
        <taxon>Vertebrata</taxon>
        <taxon>Euteleostomi</taxon>
        <taxon>Actinopterygii</taxon>
        <taxon>Neopterygii</taxon>
        <taxon>Teleostei</taxon>
        <taxon>Anguilliformes</taxon>
        <taxon>Synaphobranchidae</taxon>
        <taxon>Synaphobranchus</taxon>
    </lineage>
</organism>
<dbReference type="PANTHER" id="PTHR22803">
    <property type="entry name" value="MANNOSE, PHOSPHOLIPASE, LECTIN RECEPTOR RELATED"/>
    <property type="match status" value="1"/>
</dbReference>
<dbReference type="OrthoDB" id="418245at2759"/>